<dbReference type="RefSeq" id="WP_264243783.1">
    <property type="nucleotide sequence ID" value="NZ_CP107567.1"/>
</dbReference>
<gene>
    <name evidence="2" type="ORF">OGH68_13390</name>
</gene>
<feature type="compositionally biased region" description="Low complexity" evidence="1">
    <location>
        <begin position="150"/>
        <end position="160"/>
    </location>
</feature>
<accession>A0ABY6I8R6</accession>
<evidence type="ECO:0000313" key="2">
    <source>
        <dbReference type="EMBL" id="UYQ62377.1"/>
    </source>
</evidence>
<organism evidence="2 3">
    <name type="scientific">Streptomyces peucetius</name>
    <dbReference type="NCBI Taxonomy" id="1950"/>
    <lineage>
        <taxon>Bacteria</taxon>
        <taxon>Bacillati</taxon>
        <taxon>Actinomycetota</taxon>
        <taxon>Actinomycetes</taxon>
        <taxon>Kitasatosporales</taxon>
        <taxon>Streptomycetaceae</taxon>
        <taxon>Streptomyces</taxon>
    </lineage>
</organism>
<feature type="region of interest" description="Disordered" evidence="1">
    <location>
        <begin position="1"/>
        <end position="20"/>
    </location>
</feature>
<proteinExistence type="predicted"/>
<keyword evidence="3" id="KW-1185">Reference proteome</keyword>
<name>A0ABY6I8R6_STRPE</name>
<sequence length="168" mass="17793">MAEHDGWPSGKPGGERQPGAVASLSYDAESMVEFKKRVDQLVIELGDSPAAPKQVGTAYTKRNHFGGGEGAWAEAAGLNASYELVVERLKELSQLMSDCLEGMGIAVVSAKSGYADVDDDIRRRMLAIQAHTQQHYDADRDPTAERRPPADGAPAAEPGDTVGAGGLK</sequence>
<reference evidence="2" key="1">
    <citation type="submission" date="2022-10" db="EMBL/GenBank/DDBJ databases">
        <title>Cytochrome P450 Catalyzes Benzene Ring Formation in the Biosynthesis of Trialkyl-Substituted Aromatic Polyketides.</title>
        <authorList>
            <person name="Zhao E."/>
            <person name="Ge H."/>
        </authorList>
    </citation>
    <scope>NUCLEOTIDE SEQUENCE</scope>
    <source>
        <strain evidence="2">NA0869</strain>
    </source>
</reference>
<dbReference type="Proteomes" id="UP001163878">
    <property type="component" value="Chromosome"/>
</dbReference>
<evidence type="ECO:0000256" key="1">
    <source>
        <dbReference type="SAM" id="MobiDB-lite"/>
    </source>
</evidence>
<feature type="region of interest" description="Disordered" evidence="1">
    <location>
        <begin position="131"/>
        <end position="168"/>
    </location>
</feature>
<evidence type="ECO:0000313" key="3">
    <source>
        <dbReference type="Proteomes" id="UP001163878"/>
    </source>
</evidence>
<protein>
    <submittedName>
        <fullName evidence="2">Uncharacterized protein</fullName>
    </submittedName>
</protein>
<feature type="compositionally biased region" description="Basic and acidic residues" evidence="1">
    <location>
        <begin position="134"/>
        <end position="149"/>
    </location>
</feature>
<dbReference type="EMBL" id="CP107567">
    <property type="protein sequence ID" value="UYQ62377.1"/>
    <property type="molecule type" value="Genomic_DNA"/>
</dbReference>